<organism evidence="2 3">
    <name type="scientific">Phytophthora oleae</name>
    <dbReference type="NCBI Taxonomy" id="2107226"/>
    <lineage>
        <taxon>Eukaryota</taxon>
        <taxon>Sar</taxon>
        <taxon>Stramenopiles</taxon>
        <taxon>Oomycota</taxon>
        <taxon>Peronosporomycetes</taxon>
        <taxon>Peronosporales</taxon>
        <taxon>Peronosporaceae</taxon>
        <taxon>Phytophthora</taxon>
    </lineage>
</organism>
<protein>
    <submittedName>
        <fullName evidence="2">Uncharacterized protein</fullName>
    </submittedName>
</protein>
<comment type="caution">
    <text evidence="2">The sequence shown here is derived from an EMBL/GenBank/DDBJ whole genome shotgun (WGS) entry which is preliminary data.</text>
</comment>
<evidence type="ECO:0000313" key="2">
    <source>
        <dbReference type="EMBL" id="KAL3663265.1"/>
    </source>
</evidence>
<feature type="compositionally biased region" description="Polar residues" evidence="1">
    <location>
        <begin position="140"/>
        <end position="149"/>
    </location>
</feature>
<feature type="region of interest" description="Disordered" evidence="1">
    <location>
        <begin position="120"/>
        <end position="149"/>
    </location>
</feature>
<sequence length="239" mass="27077">MGTEAAMALQLLRAKQNAYYIQAVQDALQAEEQRKQKLHKATSKQEAKRLETQFTRERSADRERLRHIQEDNALLLNAKITEWKATGVVIKQGPNAISTKQRTERRAAPHKVNFTKDSMDRLAAPRAPTAKMEEADDRQPTSNSRGSIESSQDLEFYKNVYRKQDRARLSRNAPPLQTLTASSLHTMSETELLRKKANLLSELHGVVSLEARLIQDDQCTIRSSVSSWKSSDYACTPPT</sequence>
<reference evidence="2 3" key="1">
    <citation type="submission" date="2024-09" db="EMBL/GenBank/DDBJ databases">
        <title>Genome sequencing and assembly of Phytophthora oleae, isolate VK10A, causative agent of rot of olive drupes.</title>
        <authorList>
            <person name="Conti Taguali S."/>
            <person name="Riolo M."/>
            <person name="La Spada F."/>
            <person name="Cacciola S.O."/>
            <person name="Dionisio G."/>
        </authorList>
    </citation>
    <scope>NUCLEOTIDE SEQUENCE [LARGE SCALE GENOMIC DNA]</scope>
    <source>
        <strain evidence="2 3">VK10A</strain>
    </source>
</reference>
<dbReference type="Proteomes" id="UP001632037">
    <property type="component" value="Unassembled WGS sequence"/>
</dbReference>
<gene>
    <name evidence="2" type="ORF">V7S43_011674</name>
</gene>
<accession>A0ABD3FCQ5</accession>
<proteinExistence type="predicted"/>
<feature type="region of interest" description="Disordered" evidence="1">
    <location>
        <begin position="35"/>
        <end position="62"/>
    </location>
</feature>
<evidence type="ECO:0000313" key="3">
    <source>
        <dbReference type="Proteomes" id="UP001632037"/>
    </source>
</evidence>
<feature type="compositionally biased region" description="Basic and acidic residues" evidence="1">
    <location>
        <begin position="43"/>
        <end position="62"/>
    </location>
</feature>
<keyword evidence="3" id="KW-1185">Reference proteome</keyword>
<evidence type="ECO:0000256" key="1">
    <source>
        <dbReference type="SAM" id="MobiDB-lite"/>
    </source>
</evidence>
<dbReference type="EMBL" id="JBIMZQ010000028">
    <property type="protein sequence ID" value="KAL3663265.1"/>
    <property type="molecule type" value="Genomic_DNA"/>
</dbReference>
<name>A0ABD3FCQ5_9STRA</name>
<dbReference type="AlphaFoldDB" id="A0ABD3FCQ5"/>